<sequence>MAPRQVARDCHPFAIRAIADQRGIVEHSAAINANPSTRSRDAIDAAIVKHAIHDLDTNAAGRSPIHYTATQLAINLHTNTDTGSGTIQFRLALVGEWAGDI</sequence>
<gene>
    <name evidence="1" type="ORF">ERS008491_04219</name>
</gene>
<dbReference type="AlphaFoldDB" id="A0A0T9M4C8"/>
<organism evidence="1 2">
    <name type="scientific">Yersinia kristensenii</name>
    <dbReference type="NCBI Taxonomy" id="28152"/>
    <lineage>
        <taxon>Bacteria</taxon>
        <taxon>Pseudomonadati</taxon>
        <taxon>Pseudomonadota</taxon>
        <taxon>Gammaproteobacteria</taxon>
        <taxon>Enterobacterales</taxon>
        <taxon>Yersiniaceae</taxon>
        <taxon>Yersinia</taxon>
    </lineage>
</organism>
<accession>A0A0T9M4C8</accession>
<proteinExistence type="predicted"/>
<dbReference type="EMBL" id="CPYI01000025">
    <property type="protein sequence ID" value="CNF60259.1"/>
    <property type="molecule type" value="Genomic_DNA"/>
</dbReference>
<evidence type="ECO:0000313" key="2">
    <source>
        <dbReference type="Proteomes" id="UP000045824"/>
    </source>
</evidence>
<dbReference type="Proteomes" id="UP000045824">
    <property type="component" value="Unassembled WGS sequence"/>
</dbReference>
<evidence type="ECO:0000313" key="1">
    <source>
        <dbReference type="EMBL" id="CNF60259.1"/>
    </source>
</evidence>
<protein>
    <submittedName>
        <fullName evidence="1">Uncharacterized protein</fullName>
    </submittedName>
</protein>
<name>A0A0T9M4C8_YERKR</name>
<reference evidence="1 2" key="1">
    <citation type="submission" date="2015-03" db="EMBL/GenBank/DDBJ databases">
        <authorList>
            <person name="Murphy D."/>
        </authorList>
    </citation>
    <scope>NUCLEOTIDE SEQUENCE [LARGE SCALE GENOMIC DNA]</scope>
    <source>
        <strain evidence="1 2">FCF326</strain>
    </source>
</reference>